<keyword evidence="3" id="KW-1185">Reference proteome</keyword>
<reference evidence="2 3" key="1">
    <citation type="submission" date="2016-06" db="EMBL/GenBank/DDBJ databases">
        <authorList>
            <person name="Kjaerup R.B."/>
            <person name="Dalgaard T.S."/>
            <person name="Juul-Madsen H.R."/>
        </authorList>
    </citation>
    <scope>NUCLEOTIDE SEQUENCE [LARGE SCALE GENOMIC DNA]</scope>
    <source>
        <strain evidence="2 3">DSM 45248</strain>
    </source>
</reference>
<evidence type="ECO:0000313" key="2">
    <source>
        <dbReference type="EMBL" id="SBT41863.1"/>
    </source>
</evidence>
<name>A0A1A8ZDG2_9ACTN</name>
<dbReference type="EMBL" id="LT594324">
    <property type="protein sequence ID" value="SBT41863.1"/>
    <property type="molecule type" value="Genomic_DNA"/>
</dbReference>
<dbReference type="AlphaFoldDB" id="A0A1A8ZDG2"/>
<gene>
    <name evidence="2" type="ORF">GA0070621_1346</name>
</gene>
<dbReference type="PATRIC" id="fig|299146.4.peg.1393"/>
<keyword evidence="1" id="KW-0812">Transmembrane</keyword>
<evidence type="ECO:0000256" key="1">
    <source>
        <dbReference type="SAM" id="Phobius"/>
    </source>
</evidence>
<feature type="transmembrane region" description="Helical" evidence="1">
    <location>
        <begin position="129"/>
        <end position="149"/>
    </location>
</feature>
<evidence type="ECO:0000313" key="3">
    <source>
        <dbReference type="Proteomes" id="UP000198765"/>
    </source>
</evidence>
<proteinExistence type="predicted"/>
<sequence length="151" mass="16093">MAAHADAHWAGSVHLPVPCAEEVKSHLNKATSAGAYIDDVYWNVSASVFRGLIDQVRTTAVSILTEIRVESAEVGMSGTEAASNAIHLHVEGGSRHSINVTTNKSVHGHAGTASAGDNEAVRWTKRQTYWTVLGVVVAIAALYMAYLQLRG</sequence>
<dbReference type="Proteomes" id="UP000198765">
    <property type="component" value="Chromosome I"/>
</dbReference>
<keyword evidence="1" id="KW-1133">Transmembrane helix</keyword>
<accession>A0A1A8ZDG2</accession>
<organism evidence="2 3">
    <name type="scientific">Micromonospora narathiwatensis</name>
    <dbReference type="NCBI Taxonomy" id="299146"/>
    <lineage>
        <taxon>Bacteria</taxon>
        <taxon>Bacillati</taxon>
        <taxon>Actinomycetota</taxon>
        <taxon>Actinomycetes</taxon>
        <taxon>Micromonosporales</taxon>
        <taxon>Micromonosporaceae</taxon>
        <taxon>Micromonospora</taxon>
    </lineage>
</organism>
<keyword evidence="1" id="KW-0472">Membrane</keyword>
<protein>
    <submittedName>
        <fullName evidence="2">Uncharacterized protein</fullName>
    </submittedName>
</protein>